<dbReference type="InterPro" id="IPR038606">
    <property type="entry name" value="To_sf"/>
</dbReference>
<dbReference type="PANTHER" id="PTHR11008">
    <property type="entry name" value="PROTEIN TAKEOUT-LIKE PROTEIN"/>
    <property type="match status" value="1"/>
</dbReference>
<sequence>MTVRDISTFEMEHIELTLIVAWLQRYKLDFDLSIPAVNVNAESYDMWLKIFGGEIYGKGDMSLQVVKPRIKGHVVVGPRITSEGIFINILECHISIGLDDFKIVIKGMFNNEASSEFVSEFLRNLTVEMIDFFEEEISKILSAIVLTVGNIILADINLRDIIGGN</sequence>
<feature type="non-terminal residue" evidence="1">
    <location>
        <position position="165"/>
    </location>
</feature>
<dbReference type="OrthoDB" id="6380971at2759"/>
<accession>A0A8J9UMN3</accession>
<proteinExistence type="predicted"/>
<dbReference type="Gene3D" id="3.15.10.30">
    <property type="entry name" value="Haemolymph juvenile hormone binding protein"/>
    <property type="match status" value="1"/>
</dbReference>
<protein>
    <submittedName>
        <fullName evidence="1">Uncharacterized protein</fullName>
    </submittedName>
</protein>
<organism evidence="1 2">
    <name type="scientific">Brenthis ino</name>
    <name type="common">lesser marbled fritillary</name>
    <dbReference type="NCBI Taxonomy" id="405034"/>
    <lineage>
        <taxon>Eukaryota</taxon>
        <taxon>Metazoa</taxon>
        <taxon>Ecdysozoa</taxon>
        <taxon>Arthropoda</taxon>
        <taxon>Hexapoda</taxon>
        <taxon>Insecta</taxon>
        <taxon>Pterygota</taxon>
        <taxon>Neoptera</taxon>
        <taxon>Endopterygota</taxon>
        <taxon>Lepidoptera</taxon>
        <taxon>Glossata</taxon>
        <taxon>Ditrysia</taxon>
        <taxon>Papilionoidea</taxon>
        <taxon>Nymphalidae</taxon>
        <taxon>Heliconiinae</taxon>
        <taxon>Argynnini</taxon>
        <taxon>Brenthis</taxon>
    </lineage>
</organism>
<dbReference type="Proteomes" id="UP000838878">
    <property type="component" value="Chromosome 3"/>
</dbReference>
<name>A0A8J9UMN3_9NEOP</name>
<dbReference type="AlphaFoldDB" id="A0A8J9UMN3"/>
<reference evidence="1" key="1">
    <citation type="submission" date="2021-12" db="EMBL/GenBank/DDBJ databases">
        <authorList>
            <person name="Martin H S."/>
        </authorList>
    </citation>
    <scope>NUCLEOTIDE SEQUENCE</scope>
</reference>
<evidence type="ECO:0000313" key="2">
    <source>
        <dbReference type="Proteomes" id="UP000838878"/>
    </source>
</evidence>
<dbReference type="Pfam" id="PF06585">
    <property type="entry name" value="JHBP"/>
    <property type="match status" value="1"/>
</dbReference>
<gene>
    <name evidence="1" type="ORF">BINO364_LOCUS8812</name>
</gene>
<dbReference type="EMBL" id="OV170223">
    <property type="protein sequence ID" value="CAH0722928.1"/>
    <property type="molecule type" value="Genomic_DNA"/>
</dbReference>
<evidence type="ECO:0000313" key="1">
    <source>
        <dbReference type="EMBL" id="CAH0722928.1"/>
    </source>
</evidence>
<dbReference type="InterPro" id="IPR010562">
    <property type="entry name" value="Haemolymph_juvenile_hormone-bd"/>
</dbReference>
<dbReference type="PANTHER" id="PTHR11008:SF9">
    <property type="entry name" value="PROTEIN TAKEOUT-LIKE PROTEIN"/>
    <property type="match status" value="1"/>
</dbReference>
<keyword evidence="2" id="KW-1185">Reference proteome</keyword>